<protein>
    <submittedName>
        <fullName evidence="2">Uncharacterized protein</fullName>
    </submittedName>
</protein>
<feature type="transmembrane region" description="Helical" evidence="1">
    <location>
        <begin position="36"/>
        <end position="54"/>
    </location>
</feature>
<organism evidence="2 3">
    <name type="scientific">Oncorhynchus tshawytscha</name>
    <name type="common">Chinook salmon</name>
    <name type="synonym">Salmo tshawytscha</name>
    <dbReference type="NCBI Taxonomy" id="74940"/>
    <lineage>
        <taxon>Eukaryota</taxon>
        <taxon>Metazoa</taxon>
        <taxon>Chordata</taxon>
        <taxon>Craniata</taxon>
        <taxon>Vertebrata</taxon>
        <taxon>Euteleostomi</taxon>
        <taxon>Actinopterygii</taxon>
        <taxon>Neopterygii</taxon>
        <taxon>Teleostei</taxon>
        <taxon>Protacanthopterygii</taxon>
        <taxon>Salmoniformes</taxon>
        <taxon>Salmonidae</taxon>
        <taxon>Salmoninae</taxon>
        <taxon>Oncorhynchus</taxon>
    </lineage>
</organism>
<evidence type="ECO:0000313" key="2">
    <source>
        <dbReference type="Ensembl" id="ENSOTSP00005124504.1"/>
    </source>
</evidence>
<dbReference type="AlphaFoldDB" id="A0AAZ3Q934"/>
<accession>A0AAZ3Q934</accession>
<reference evidence="2" key="2">
    <citation type="submission" date="2025-08" db="UniProtKB">
        <authorList>
            <consortium name="Ensembl"/>
        </authorList>
    </citation>
    <scope>IDENTIFICATION</scope>
</reference>
<keyword evidence="1" id="KW-1133">Transmembrane helix</keyword>
<proteinExistence type="predicted"/>
<dbReference type="Proteomes" id="UP000694402">
    <property type="component" value="Unassembled WGS sequence"/>
</dbReference>
<keyword evidence="3" id="KW-1185">Reference proteome</keyword>
<evidence type="ECO:0000256" key="1">
    <source>
        <dbReference type="SAM" id="Phobius"/>
    </source>
</evidence>
<dbReference type="Ensembl" id="ENSOTST00005180094.1">
    <property type="protein sequence ID" value="ENSOTSP00005124504.1"/>
    <property type="gene ID" value="ENSOTSG00005073684.1"/>
</dbReference>
<reference evidence="2" key="3">
    <citation type="submission" date="2025-09" db="UniProtKB">
        <authorList>
            <consortium name="Ensembl"/>
        </authorList>
    </citation>
    <scope>IDENTIFICATION</scope>
</reference>
<evidence type="ECO:0000313" key="3">
    <source>
        <dbReference type="Proteomes" id="UP000694402"/>
    </source>
</evidence>
<keyword evidence="1" id="KW-0472">Membrane</keyword>
<keyword evidence="1" id="KW-0812">Transmembrane</keyword>
<sequence>MADEIAKAQATQPGGDNKEIPAKILFEDDLFIHNKFSIFFNTLFIMLMFFNFPHKEHTYLTQKMSQTGPQHTRTHTHTHTPHSWSFFI</sequence>
<name>A0AAZ3Q934_ONCTS</name>
<reference evidence="3" key="1">
    <citation type="journal article" date="2018" name="PLoS ONE">
        <title>Chinook salmon (Oncorhynchus tshawytscha) genome and transcriptome.</title>
        <authorList>
            <person name="Christensen K.A."/>
            <person name="Leong J.S."/>
            <person name="Sakhrani D."/>
            <person name="Biagi C.A."/>
            <person name="Minkley D.R."/>
            <person name="Withler R.E."/>
            <person name="Rondeau E.B."/>
            <person name="Koop B.F."/>
            <person name="Devlin R.H."/>
        </authorList>
    </citation>
    <scope>NUCLEOTIDE SEQUENCE [LARGE SCALE GENOMIC DNA]</scope>
</reference>
<dbReference type="GeneTree" id="ENSGT01010000229796"/>